<organism evidence="5 9">
    <name type="scientific">Didymodactylos carnosus</name>
    <dbReference type="NCBI Taxonomy" id="1234261"/>
    <lineage>
        <taxon>Eukaryota</taxon>
        <taxon>Metazoa</taxon>
        <taxon>Spiralia</taxon>
        <taxon>Gnathifera</taxon>
        <taxon>Rotifera</taxon>
        <taxon>Eurotatoria</taxon>
        <taxon>Bdelloidea</taxon>
        <taxon>Philodinida</taxon>
        <taxon>Philodinidae</taxon>
        <taxon>Didymodactylos</taxon>
    </lineage>
</organism>
<dbReference type="EMBL" id="CAJOBA010042879">
    <property type="protein sequence ID" value="CAF4141063.1"/>
    <property type="molecule type" value="Genomic_DNA"/>
</dbReference>
<proteinExistence type="inferred from homology"/>
<protein>
    <recommendedName>
        <fullName evidence="10">Adenylate kinase</fullName>
    </recommendedName>
</protein>
<dbReference type="PRINTS" id="PR00094">
    <property type="entry name" value="ADENYLTKNASE"/>
</dbReference>
<dbReference type="SUPFAM" id="SSF52540">
    <property type="entry name" value="P-loop containing nucleoside triphosphate hydrolases"/>
    <property type="match status" value="1"/>
</dbReference>
<dbReference type="Gene3D" id="3.40.50.300">
    <property type="entry name" value="P-loop containing nucleotide triphosphate hydrolases"/>
    <property type="match status" value="1"/>
</dbReference>
<gene>
    <name evidence="5" type="ORF">GPM918_LOCUS15097</name>
    <name evidence="6" type="ORF">OVA965_LOCUS29825</name>
    <name evidence="7" type="ORF">SRO942_LOCUS15094</name>
    <name evidence="8" type="ORF">TMI583_LOCUS30612</name>
</gene>
<dbReference type="EMBL" id="CAJNOQ010003738">
    <property type="protein sequence ID" value="CAF1027336.1"/>
    <property type="molecule type" value="Genomic_DNA"/>
</dbReference>
<dbReference type="InterPro" id="IPR027417">
    <property type="entry name" value="P-loop_NTPase"/>
</dbReference>
<evidence type="ECO:0000256" key="4">
    <source>
        <dbReference type="RuleBase" id="RU003330"/>
    </source>
</evidence>
<reference evidence="5" key="1">
    <citation type="submission" date="2021-02" db="EMBL/GenBank/DDBJ databases">
        <authorList>
            <person name="Nowell W R."/>
        </authorList>
    </citation>
    <scope>NUCLEOTIDE SEQUENCE</scope>
</reference>
<dbReference type="GO" id="GO:0006139">
    <property type="term" value="P:nucleobase-containing compound metabolic process"/>
    <property type="evidence" value="ECO:0007669"/>
    <property type="project" value="InterPro"/>
</dbReference>
<keyword evidence="1 4" id="KW-0808">Transferase</keyword>
<dbReference type="GO" id="GO:0019205">
    <property type="term" value="F:nucleobase-containing compound kinase activity"/>
    <property type="evidence" value="ECO:0007669"/>
    <property type="project" value="InterPro"/>
</dbReference>
<comment type="caution">
    <text evidence="5">The sequence shown here is derived from an EMBL/GenBank/DDBJ whole genome shotgun (WGS) entry which is preliminary data.</text>
</comment>
<dbReference type="EMBL" id="CAJOBC010003737">
    <property type="protein sequence ID" value="CAF3798326.1"/>
    <property type="molecule type" value="Genomic_DNA"/>
</dbReference>
<accession>A0A814ISF3</accession>
<dbReference type="Proteomes" id="UP000663829">
    <property type="component" value="Unassembled WGS sequence"/>
</dbReference>
<dbReference type="Proteomes" id="UP000682733">
    <property type="component" value="Unassembled WGS sequence"/>
</dbReference>
<dbReference type="OrthoDB" id="442176at2759"/>
<dbReference type="Proteomes" id="UP000677228">
    <property type="component" value="Unassembled WGS sequence"/>
</dbReference>
<name>A0A814ISF3_9BILA</name>
<evidence type="ECO:0008006" key="10">
    <source>
        <dbReference type="Google" id="ProtNLM"/>
    </source>
</evidence>
<evidence type="ECO:0000256" key="1">
    <source>
        <dbReference type="ARBA" id="ARBA00022679"/>
    </source>
</evidence>
<evidence type="ECO:0000313" key="9">
    <source>
        <dbReference type="Proteomes" id="UP000663829"/>
    </source>
</evidence>
<dbReference type="PROSITE" id="PS00113">
    <property type="entry name" value="ADENYLATE_KINASE"/>
    <property type="match status" value="1"/>
</dbReference>
<evidence type="ECO:0000313" key="5">
    <source>
        <dbReference type="EMBL" id="CAF1027336.1"/>
    </source>
</evidence>
<evidence type="ECO:0000313" key="8">
    <source>
        <dbReference type="EMBL" id="CAF4141063.1"/>
    </source>
</evidence>
<evidence type="ECO:0000256" key="2">
    <source>
        <dbReference type="ARBA" id="ARBA00022741"/>
    </source>
</evidence>
<dbReference type="CDD" id="cd01428">
    <property type="entry name" value="ADK"/>
    <property type="match status" value="1"/>
</dbReference>
<dbReference type="AlphaFoldDB" id="A0A814ISF3"/>
<comment type="similarity">
    <text evidence="4">Belongs to the adenylate kinase family.</text>
</comment>
<evidence type="ECO:0000256" key="3">
    <source>
        <dbReference type="ARBA" id="ARBA00022777"/>
    </source>
</evidence>
<dbReference type="Pfam" id="PF00406">
    <property type="entry name" value="ADK"/>
    <property type="match status" value="1"/>
</dbReference>
<evidence type="ECO:0000313" key="7">
    <source>
        <dbReference type="EMBL" id="CAF3798326.1"/>
    </source>
</evidence>
<dbReference type="EMBL" id="CAJNOK010021262">
    <property type="protein sequence ID" value="CAF1329652.1"/>
    <property type="molecule type" value="Genomic_DNA"/>
</dbReference>
<keyword evidence="9" id="KW-1185">Reference proteome</keyword>
<keyword evidence="3 4" id="KW-0418">Kinase</keyword>
<dbReference type="GO" id="GO:0005524">
    <property type="term" value="F:ATP binding"/>
    <property type="evidence" value="ECO:0007669"/>
    <property type="project" value="InterPro"/>
</dbReference>
<dbReference type="InterPro" id="IPR033690">
    <property type="entry name" value="Adenylat_kinase_CS"/>
</dbReference>
<sequence>MAKSVTNNFLIDGFPRNKDNVDDWNKDMGDGKVNLQCVLFFDCNEEITIQRCLERGKSSGRSDDNAESLKKRIRTYNESTRPIIDMYTKQNLVKTINASRDVETVFKDVQKLFDEFRQQR</sequence>
<dbReference type="PANTHER" id="PTHR23359">
    <property type="entry name" value="NUCLEOTIDE KINASE"/>
    <property type="match status" value="1"/>
</dbReference>
<keyword evidence="2" id="KW-0547">Nucleotide-binding</keyword>
<dbReference type="InterPro" id="IPR000850">
    <property type="entry name" value="Adenylat/UMP-CMP_kin"/>
</dbReference>
<dbReference type="Proteomes" id="UP000681722">
    <property type="component" value="Unassembled WGS sequence"/>
</dbReference>
<evidence type="ECO:0000313" key="6">
    <source>
        <dbReference type="EMBL" id="CAF1329652.1"/>
    </source>
</evidence>